<protein>
    <recommendedName>
        <fullName evidence="8">T9SS type A sorting domain-containing protein</fullName>
    </recommendedName>
</protein>
<feature type="domain" description="Secretion system C-terminal sorting" evidence="5">
    <location>
        <begin position="197"/>
        <end position="266"/>
    </location>
</feature>
<feature type="domain" description="CBM-cenC" evidence="4">
    <location>
        <begin position="22"/>
        <end position="160"/>
    </location>
</feature>
<name>A0ABQ1JLB0_9FLAO</name>
<dbReference type="NCBIfam" id="TIGR04183">
    <property type="entry name" value="Por_Secre_tail"/>
    <property type="match status" value="1"/>
</dbReference>
<evidence type="ECO:0000259" key="4">
    <source>
        <dbReference type="Pfam" id="PF02018"/>
    </source>
</evidence>
<gene>
    <name evidence="6" type="ORF">GCM10007424_06610</name>
</gene>
<dbReference type="RefSeq" id="WP_188619829.1">
    <property type="nucleotide sequence ID" value="NZ_BMJE01000002.1"/>
</dbReference>
<evidence type="ECO:0000256" key="1">
    <source>
        <dbReference type="ARBA" id="ARBA00022729"/>
    </source>
</evidence>
<sequence length="267" mass="29034">MKKFYSLLLVALGTFTVNAQTNLVANGGFEAWTDGAPEGFTIYTSDNGGSITQETTDIQEGTSAALFTAPAGTGNTKLVIQDIPVTAGNTYVFSYWFKDESDNAKGRHWASWRDADGAQMDDNQDILRPNYIENSNGWQEVTYTLVAPANATAFRLDFRVYQQENGADSGIILYDNVMFYDQSTASSKTNNIAGLKLYPNPVTGNVLNITSDNNSDKSVAIYDVLGKQVVNTVVKNGTVNVSNLTSGVYIVKITEEGKTATRKLVVK</sequence>
<dbReference type="Pfam" id="PF02018">
    <property type="entry name" value="CBM_4_9"/>
    <property type="match status" value="1"/>
</dbReference>
<feature type="chain" id="PRO_5046062953" description="T9SS type A sorting domain-containing protein" evidence="3">
    <location>
        <begin position="20"/>
        <end position="267"/>
    </location>
</feature>
<evidence type="ECO:0008006" key="8">
    <source>
        <dbReference type="Google" id="ProtNLM"/>
    </source>
</evidence>
<dbReference type="Pfam" id="PF18962">
    <property type="entry name" value="Por_Secre_tail"/>
    <property type="match status" value="1"/>
</dbReference>
<comment type="caution">
    <text evidence="6">The sequence shown here is derived from an EMBL/GenBank/DDBJ whole genome shotgun (WGS) entry which is preliminary data.</text>
</comment>
<evidence type="ECO:0000256" key="3">
    <source>
        <dbReference type="SAM" id="SignalP"/>
    </source>
</evidence>
<proteinExistence type="predicted"/>
<dbReference type="InterPro" id="IPR008979">
    <property type="entry name" value="Galactose-bd-like_sf"/>
</dbReference>
<keyword evidence="2" id="KW-0378">Hydrolase</keyword>
<evidence type="ECO:0000313" key="7">
    <source>
        <dbReference type="Proteomes" id="UP000615760"/>
    </source>
</evidence>
<accession>A0ABQ1JLB0</accession>
<feature type="signal peptide" evidence="3">
    <location>
        <begin position="1"/>
        <end position="19"/>
    </location>
</feature>
<evidence type="ECO:0000256" key="2">
    <source>
        <dbReference type="ARBA" id="ARBA00022801"/>
    </source>
</evidence>
<dbReference type="InterPro" id="IPR003305">
    <property type="entry name" value="CenC_carb-bd"/>
</dbReference>
<organism evidence="6 7">
    <name type="scientific">Flavobacterium suaedae</name>
    <dbReference type="NCBI Taxonomy" id="1767027"/>
    <lineage>
        <taxon>Bacteria</taxon>
        <taxon>Pseudomonadati</taxon>
        <taxon>Bacteroidota</taxon>
        <taxon>Flavobacteriia</taxon>
        <taxon>Flavobacteriales</taxon>
        <taxon>Flavobacteriaceae</taxon>
        <taxon>Flavobacterium</taxon>
    </lineage>
</organism>
<dbReference type="EMBL" id="BMJE01000002">
    <property type="protein sequence ID" value="GGB69318.1"/>
    <property type="molecule type" value="Genomic_DNA"/>
</dbReference>
<keyword evidence="1 3" id="KW-0732">Signal</keyword>
<reference evidence="7" key="1">
    <citation type="journal article" date="2019" name="Int. J. Syst. Evol. Microbiol.">
        <title>The Global Catalogue of Microorganisms (GCM) 10K type strain sequencing project: providing services to taxonomists for standard genome sequencing and annotation.</title>
        <authorList>
            <consortium name="The Broad Institute Genomics Platform"/>
            <consortium name="The Broad Institute Genome Sequencing Center for Infectious Disease"/>
            <person name="Wu L."/>
            <person name="Ma J."/>
        </authorList>
    </citation>
    <scope>NUCLEOTIDE SEQUENCE [LARGE SCALE GENOMIC DNA]</scope>
    <source>
        <strain evidence="7">CGMCC 1.15461</strain>
    </source>
</reference>
<dbReference type="Gene3D" id="2.60.120.260">
    <property type="entry name" value="Galactose-binding domain-like"/>
    <property type="match status" value="1"/>
</dbReference>
<evidence type="ECO:0000313" key="6">
    <source>
        <dbReference type="EMBL" id="GGB69318.1"/>
    </source>
</evidence>
<evidence type="ECO:0000259" key="5">
    <source>
        <dbReference type="Pfam" id="PF18962"/>
    </source>
</evidence>
<dbReference type="SUPFAM" id="SSF49785">
    <property type="entry name" value="Galactose-binding domain-like"/>
    <property type="match status" value="1"/>
</dbReference>
<keyword evidence="7" id="KW-1185">Reference proteome</keyword>
<dbReference type="InterPro" id="IPR026444">
    <property type="entry name" value="Secre_tail"/>
</dbReference>
<dbReference type="Proteomes" id="UP000615760">
    <property type="component" value="Unassembled WGS sequence"/>
</dbReference>